<dbReference type="EMBL" id="CM037616">
    <property type="protein sequence ID" value="KAH7993350.1"/>
    <property type="molecule type" value="Genomic_DNA"/>
</dbReference>
<gene>
    <name evidence="1" type="ORF">K3G42_030724</name>
</gene>
<comment type="caution">
    <text evidence="1">The sequence shown here is derived from an EMBL/GenBank/DDBJ whole genome shotgun (WGS) entry which is preliminary data.</text>
</comment>
<organism evidence="1 2">
    <name type="scientific">Sphaerodactylus townsendi</name>
    <dbReference type="NCBI Taxonomy" id="933632"/>
    <lineage>
        <taxon>Eukaryota</taxon>
        <taxon>Metazoa</taxon>
        <taxon>Chordata</taxon>
        <taxon>Craniata</taxon>
        <taxon>Vertebrata</taxon>
        <taxon>Euteleostomi</taxon>
        <taxon>Lepidosauria</taxon>
        <taxon>Squamata</taxon>
        <taxon>Bifurcata</taxon>
        <taxon>Gekkota</taxon>
        <taxon>Sphaerodactylidae</taxon>
        <taxon>Sphaerodactylus</taxon>
    </lineage>
</organism>
<keyword evidence="2" id="KW-1185">Reference proteome</keyword>
<accession>A0ACB8ELG3</accession>
<proteinExistence type="predicted"/>
<sequence length="114" mass="12921">MHRNKQLKIFYKYITNNDFGFFGSSEGATCYQRGEGAEHWRSSCGGGAKDRKTVSGSRLSSTTEKCLPLFLYFGKARSMSCPPTSNCKVQKGSKKYMVRHWPGFSSLRAYPHDF</sequence>
<evidence type="ECO:0000313" key="2">
    <source>
        <dbReference type="Proteomes" id="UP000827872"/>
    </source>
</evidence>
<reference evidence="1" key="1">
    <citation type="submission" date="2021-08" db="EMBL/GenBank/DDBJ databases">
        <title>The first chromosome-level gecko genome reveals the dynamic sex chromosomes of Neotropical dwarf geckos (Sphaerodactylidae: Sphaerodactylus).</title>
        <authorList>
            <person name="Pinto B.J."/>
            <person name="Keating S.E."/>
            <person name="Gamble T."/>
        </authorList>
    </citation>
    <scope>NUCLEOTIDE SEQUENCE</scope>
    <source>
        <strain evidence="1">TG3544</strain>
    </source>
</reference>
<protein>
    <submittedName>
        <fullName evidence="1">Uncharacterized protein</fullName>
    </submittedName>
</protein>
<name>A0ACB8ELG3_9SAUR</name>
<dbReference type="Proteomes" id="UP000827872">
    <property type="component" value="Linkage Group LG03"/>
</dbReference>
<evidence type="ECO:0000313" key="1">
    <source>
        <dbReference type="EMBL" id="KAH7993350.1"/>
    </source>
</evidence>